<comment type="caution">
    <text evidence="1">The sequence shown here is derived from an EMBL/GenBank/DDBJ whole genome shotgun (WGS) entry which is preliminary data.</text>
</comment>
<organism evidence="1 2">
    <name type="scientific">Halorhabdus tiamatea SARL4B</name>
    <dbReference type="NCBI Taxonomy" id="1033806"/>
    <lineage>
        <taxon>Archaea</taxon>
        <taxon>Methanobacteriati</taxon>
        <taxon>Methanobacteriota</taxon>
        <taxon>Stenosarchaea group</taxon>
        <taxon>Halobacteria</taxon>
        <taxon>Halobacteriales</taxon>
        <taxon>Haloarculaceae</taxon>
        <taxon>Halorhabdus</taxon>
    </lineage>
</organism>
<name>U2DZ78_9EURY</name>
<dbReference type="Proteomes" id="UP000003861">
    <property type="component" value="Unassembled WGS sequence"/>
</dbReference>
<proteinExistence type="predicted"/>
<reference evidence="1 2" key="1">
    <citation type="journal article" date="2011" name="J. Bacteriol.">
        <title>Genome sequence of Halorhabdus tiamatea, the first archaeon isolated from a deep-sea anoxic brine lake.</title>
        <authorList>
            <person name="Antunes A."/>
            <person name="Alam I."/>
            <person name="Bajic V.B."/>
            <person name="Stingl U."/>
        </authorList>
    </citation>
    <scope>NUCLEOTIDE SEQUENCE [LARGE SCALE GENOMIC DNA]</scope>
    <source>
        <strain evidence="1 2">SARL4B</strain>
    </source>
</reference>
<accession>U2DZ78</accession>
<dbReference type="EMBL" id="AFNT02000044">
    <property type="protein sequence ID" value="ERJ05091.1"/>
    <property type="molecule type" value="Genomic_DNA"/>
</dbReference>
<dbReference type="RefSeq" id="WP_021029683.1">
    <property type="nucleotide sequence ID" value="NZ_AFNT02000044.1"/>
</dbReference>
<protein>
    <submittedName>
        <fullName evidence="1">Uncharacterized protein</fullName>
    </submittedName>
</protein>
<evidence type="ECO:0000313" key="1">
    <source>
        <dbReference type="EMBL" id="ERJ05091.1"/>
    </source>
</evidence>
<evidence type="ECO:0000313" key="2">
    <source>
        <dbReference type="Proteomes" id="UP000003861"/>
    </source>
</evidence>
<sequence>MAQSGASTMGETTQHTITANVGHGFGKTKEVPSEIGEFTVWDCPNNDSVTYERDYTPTDEMVMPAIREKFRVTTQESGQWDVTRSVETREAGSGRNIRTGEAYDTVVTDLQTYEPVGVGFDTFEGALEHLDRLAEAASVTDSPPKDVKQTVNPWHKAFREIRLEQ</sequence>
<dbReference type="AlphaFoldDB" id="U2DZ78"/>
<gene>
    <name evidence="1" type="ORF">HLRTI_002890</name>
</gene>
<reference evidence="1 2" key="2">
    <citation type="journal article" date="2013" name="PLoS ONE">
        <title>INDIGO - INtegrated Data Warehouse of MIcrobial GenOmes with Examples from the Red Sea Extremophiles.</title>
        <authorList>
            <person name="Alam I."/>
            <person name="Antunes A."/>
            <person name="Kamau A.A."/>
            <person name="Ba Alawi W."/>
            <person name="Kalkatawi M."/>
            <person name="Stingl U."/>
            <person name="Bajic V.B."/>
        </authorList>
    </citation>
    <scope>NUCLEOTIDE SEQUENCE [LARGE SCALE GENOMIC DNA]</scope>
    <source>
        <strain evidence="1 2">SARL4B</strain>
    </source>
</reference>